<evidence type="ECO:0000256" key="3">
    <source>
        <dbReference type="ARBA" id="ARBA00022741"/>
    </source>
</evidence>
<dbReference type="EC" id="2.7.11.1" evidence="1"/>
<keyword evidence="3" id="KW-0547">Nucleotide-binding</keyword>
<dbReference type="AlphaFoldDB" id="M3DF80"/>
<evidence type="ECO:0000256" key="1">
    <source>
        <dbReference type="ARBA" id="ARBA00012513"/>
    </source>
</evidence>
<dbReference type="PROSITE" id="PS50011">
    <property type="entry name" value="PROTEIN_KINASE_DOM"/>
    <property type="match status" value="1"/>
</dbReference>
<sequence>AREDARKKFGVNDSPAGDDSLTWHYCGEIGSGTFGTAHLWVTTNGADNITARVVIKNSWVSDPDRWGSVKCWHGDPRDAANRTPVEIYAMRVMRGRPGSDRVVGYNASSVDDARMAYRIIMPYYAHGSLNAMVKEYQLPANAQSNIPEPFIWSVFEAMTEACLLMENGTTLSTATPPADWHQIVHKDIKLENIWFDTCGPVWPSFPRPVLGDFGMCVLTQENDMMNPSHYADDMGTRGYMAPEQVHFISRKTQEKQLLSRLQGWTNVYGVGRLIQCLMKKTTGADGPKWDKGYEDLGEIFTAAEKLAYSQELRSLAIKCTRYTPRKRITARRLKGKILRRTGGAAAGVGKPDHAGGRRTTAAPSGFLLGWETTDQYALGLAFNPTVG</sequence>
<dbReference type="PANTHER" id="PTHR43671">
    <property type="entry name" value="SERINE/THREONINE-PROTEIN KINASE NEK"/>
    <property type="match status" value="1"/>
</dbReference>
<organism evidence="7 8">
    <name type="scientific">Sphaerulina musiva (strain SO2202)</name>
    <name type="common">Poplar stem canker fungus</name>
    <name type="synonym">Septoria musiva</name>
    <dbReference type="NCBI Taxonomy" id="692275"/>
    <lineage>
        <taxon>Eukaryota</taxon>
        <taxon>Fungi</taxon>
        <taxon>Dikarya</taxon>
        <taxon>Ascomycota</taxon>
        <taxon>Pezizomycotina</taxon>
        <taxon>Dothideomycetes</taxon>
        <taxon>Dothideomycetidae</taxon>
        <taxon>Mycosphaerellales</taxon>
        <taxon>Mycosphaerellaceae</taxon>
        <taxon>Sphaerulina</taxon>
    </lineage>
</organism>
<dbReference type="InterPro" id="IPR000719">
    <property type="entry name" value="Prot_kinase_dom"/>
</dbReference>
<protein>
    <recommendedName>
        <fullName evidence="1">non-specific serine/threonine protein kinase</fullName>
        <ecNumber evidence="1">2.7.11.1</ecNumber>
    </recommendedName>
</protein>
<dbReference type="GeneID" id="27905816"/>
<accession>M3DF80</accession>
<evidence type="ECO:0000313" key="8">
    <source>
        <dbReference type="Proteomes" id="UP000016931"/>
    </source>
</evidence>
<dbReference type="OrthoDB" id="310217at2759"/>
<keyword evidence="4 7" id="KW-0418">Kinase</keyword>
<dbReference type="eggNOG" id="KOG0591">
    <property type="taxonomic scope" value="Eukaryota"/>
</dbReference>
<evidence type="ECO:0000313" key="7">
    <source>
        <dbReference type="EMBL" id="EMF16179.1"/>
    </source>
</evidence>
<keyword evidence="5" id="KW-0067">ATP-binding</keyword>
<evidence type="ECO:0000259" key="6">
    <source>
        <dbReference type="PROSITE" id="PS50011"/>
    </source>
</evidence>
<proteinExistence type="predicted"/>
<dbReference type="SUPFAM" id="SSF56112">
    <property type="entry name" value="Protein kinase-like (PK-like)"/>
    <property type="match status" value="1"/>
</dbReference>
<name>M3DF80_SPHMS</name>
<feature type="non-terminal residue" evidence="7">
    <location>
        <position position="1"/>
    </location>
</feature>
<dbReference type="InterPro" id="IPR011009">
    <property type="entry name" value="Kinase-like_dom_sf"/>
</dbReference>
<dbReference type="GO" id="GO:0004674">
    <property type="term" value="F:protein serine/threonine kinase activity"/>
    <property type="evidence" value="ECO:0007669"/>
    <property type="project" value="UniProtKB-EC"/>
</dbReference>
<keyword evidence="2" id="KW-0808">Transferase</keyword>
<dbReference type="RefSeq" id="XP_016764300.1">
    <property type="nucleotide sequence ID" value="XM_016908679.1"/>
</dbReference>
<dbReference type="OMA" id="TEACLLM"/>
<reference evidence="7 8" key="1">
    <citation type="journal article" date="2012" name="PLoS Pathog.">
        <title>Diverse lifestyles and strategies of plant pathogenesis encoded in the genomes of eighteen Dothideomycetes fungi.</title>
        <authorList>
            <person name="Ohm R.A."/>
            <person name="Feau N."/>
            <person name="Henrissat B."/>
            <person name="Schoch C.L."/>
            <person name="Horwitz B.A."/>
            <person name="Barry K.W."/>
            <person name="Condon B.J."/>
            <person name="Copeland A.C."/>
            <person name="Dhillon B."/>
            <person name="Glaser F."/>
            <person name="Hesse C.N."/>
            <person name="Kosti I."/>
            <person name="LaButti K."/>
            <person name="Lindquist E.A."/>
            <person name="Lucas S."/>
            <person name="Salamov A.A."/>
            <person name="Bradshaw R.E."/>
            <person name="Ciuffetti L."/>
            <person name="Hamelin R.C."/>
            <person name="Kema G.H.J."/>
            <person name="Lawrence C."/>
            <person name="Scott J.A."/>
            <person name="Spatafora J.W."/>
            <person name="Turgeon B.G."/>
            <person name="de Wit P.J.G.M."/>
            <person name="Zhong S."/>
            <person name="Goodwin S.B."/>
            <person name="Grigoriev I.V."/>
        </authorList>
    </citation>
    <scope>NUCLEOTIDE SEQUENCE [LARGE SCALE GENOMIC DNA]</scope>
    <source>
        <strain evidence="7 8">SO2202</strain>
    </source>
</reference>
<dbReference type="InterPro" id="IPR050660">
    <property type="entry name" value="NEK_Ser/Thr_kinase"/>
</dbReference>
<gene>
    <name evidence="7" type="ORF">SEPMUDRAFT_37766</name>
</gene>
<feature type="domain" description="Protein kinase" evidence="6">
    <location>
        <begin position="23"/>
        <end position="338"/>
    </location>
</feature>
<dbReference type="Gene3D" id="1.10.510.10">
    <property type="entry name" value="Transferase(Phosphotransferase) domain 1"/>
    <property type="match status" value="1"/>
</dbReference>
<dbReference type="GO" id="GO:0005524">
    <property type="term" value="F:ATP binding"/>
    <property type="evidence" value="ECO:0007669"/>
    <property type="project" value="UniProtKB-KW"/>
</dbReference>
<dbReference type="PANTHER" id="PTHR43671:SF13">
    <property type="entry name" value="SERINE_THREONINE-PROTEIN KINASE NEK2"/>
    <property type="match status" value="1"/>
</dbReference>
<evidence type="ECO:0000256" key="2">
    <source>
        <dbReference type="ARBA" id="ARBA00022679"/>
    </source>
</evidence>
<evidence type="ECO:0000256" key="5">
    <source>
        <dbReference type="ARBA" id="ARBA00022840"/>
    </source>
</evidence>
<dbReference type="HOGENOM" id="CLU_714892_0_0_1"/>
<evidence type="ECO:0000256" key="4">
    <source>
        <dbReference type="ARBA" id="ARBA00022777"/>
    </source>
</evidence>
<dbReference type="Proteomes" id="UP000016931">
    <property type="component" value="Unassembled WGS sequence"/>
</dbReference>
<dbReference type="STRING" id="692275.M3DF80"/>
<dbReference type="SMART" id="SM00220">
    <property type="entry name" value="S_TKc"/>
    <property type="match status" value="1"/>
</dbReference>
<dbReference type="Pfam" id="PF00069">
    <property type="entry name" value="Pkinase"/>
    <property type="match status" value="1"/>
</dbReference>
<dbReference type="EMBL" id="KB456261">
    <property type="protein sequence ID" value="EMF16179.1"/>
    <property type="molecule type" value="Genomic_DNA"/>
</dbReference>
<keyword evidence="8" id="KW-1185">Reference proteome</keyword>